<evidence type="ECO:0000313" key="2">
    <source>
        <dbReference type="Proteomes" id="UP000198307"/>
    </source>
</evidence>
<dbReference type="Proteomes" id="UP000198307">
    <property type="component" value="Unassembled WGS sequence"/>
</dbReference>
<protein>
    <submittedName>
        <fullName evidence="1">Nitrogen fixation protein FixH</fullName>
    </submittedName>
</protein>
<organism evidence="1 2">
    <name type="scientific">Paracoccus seriniphilus</name>
    <dbReference type="NCBI Taxonomy" id="184748"/>
    <lineage>
        <taxon>Bacteria</taxon>
        <taxon>Pseudomonadati</taxon>
        <taxon>Pseudomonadota</taxon>
        <taxon>Alphaproteobacteria</taxon>
        <taxon>Rhodobacterales</taxon>
        <taxon>Paracoccaceae</taxon>
        <taxon>Paracoccus</taxon>
    </lineage>
</organism>
<evidence type="ECO:0000313" key="1">
    <source>
        <dbReference type="EMBL" id="SNT71684.1"/>
    </source>
</evidence>
<dbReference type="EMBL" id="FZQB01000002">
    <property type="protein sequence ID" value="SNT71684.1"/>
    <property type="molecule type" value="Genomic_DNA"/>
</dbReference>
<name>A0A239PN03_9RHOB</name>
<keyword evidence="2" id="KW-1185">Reference proteome</keyword>
<dbReference type="InterPro" id="IPR008620">
    <property type="entry name" value="FixH"/>
</dbReference>
<sequence length="155" mass="16795">MMRRELTGRHVLMITVAAFGVIIGVNVVMAVKAVGTFPGLEVANSYVASQSFDRERAAQDALGWTTTADYDGEWLTLTITDADGLPAPVENLKVIVGRPTHVRADQTPEFVYRNGAFHAPLSLSPGAWNIHVTGTAPDGTEFRQRLDHYAGAMVN</sequence>
<dbReference type="Pfam" id="PF05751">
    <property type="entry name" value="FixH"/>
    <property type="match status" value="1"/>
</dbReference>
<gene>
    <name evidence="1" type="ORF">SAMN05444959_102198</name>
</gene>
<reference evidence="1 2" key="1">
    <citation type="submission" date="2017-07" db="EMBL/GenBank/DDBJ databases">
        <authorList>
            <person name="Sun Z.S."/>
            <person name="Albrecht U."/>
            <person name="Echele G."/>
            <person name="Lee C.C."/>
        </authorList>
    </citation>
    <scope>NUCLEOTIDE SEQUENCE [LARGE SCALE GENOMIC DNA]</scope>
    <source>
        <strain evidence="1 2">DSM 14827</strain>
    </source>
</reference>
<dbReference type="InterPro" id="IPR018037">
    <property type="entry name" value="FixH_proteobacterial"/>
</dbReference>
<dbReference type="AlphaFoldDB" id="A0A239PN03"/>
<accession>A0A239PN03</accession>
<dbReference type="PIRSF" id="PIRSF011386">
    <property type="entry name" value="FixH"/>
    <property type="match status" value="1"/>
</dbReference>
<proteinExistence type="predicted"/>